<name>A0A1Q2CM70_9ACTN</name>
<evidence type="ECO:0000313" key="1">
    <source>
        <dbReference type="EMBL" id="AQP47196.1"/>
    </source>
</evidence>
<sequence>MSFASRQRAALADLLDELGPFAPTECEGWQTQDLAAHLYVREHKLSALPGIGLERFAEKTSQVQNQVLHSMDYPALVEEIRTVGWIMRPLDSLVNTSEFFIHHEDVLRANGRSQTLTAKEQQELWPLVTVMARRVQTKAGDQLRITRTDTGLEKQIGTGERTVHLRGLPSELLLHLTGRDSNVELIADPPVLDNWLRSLLSL</sequence>
<protein>
    <submittedName>
        <fullName evidence="1">TIGR03085 family protein</fullName>
    </submittedName>
</protein>
<gene>
    <name evidence="1" type="ORF">BW730_06410</name>
</gene>
<dbReference type="AlphaFoldDB" id="A0A1Q2CM70"/>
<proteinExistence type="predicted"/>
<reference evidence="2" key="1">
    <citation type="submission" date="2017-02" db="EMBL/GenBank/DDBJ databases">
        <title>Tessaracoccus aquaemaris sp. nov., isolated from the intestine of a Korean rockfish, Sebastes schlegelii, in a marine aquaculture pond.</title>
        <authorList>
            <person name="Tak E.J."/>
            <person name="Bae J.-W."/>
        </authorList>
    </citation>
    <scope>NUCLEOTIDE SEQUENCE [LARGE SCALE GENOMIC DNA]</scope>
    <source>
        <strain evidence="2">NSG39</strain>
    </source>
</reference>
<dbReference type="EMBL" id="CP019606">
    <property type="protein sequence ID" value="AQP47196.1"/>
    <property type="molecule type" value="Genomic_DNA"/>
</dbReference>
<accession>A0A1Q2CM70</accession>
<dbReference type="STRING" id="1332264.BW730_06410"/>
<evidence type="ECO:0000313" key="2">
    <source>
        <dbReference type="Proteomes" id="UP000188145"/>
    </source>
</evidence>
<dbReference type="RefSeq" id="WP_077685521.1">
    <property type="nucleotide sequence ID" value="NZ_CP019606.1"/>
</dbReference>
<dbReference type="NCBIfam" id="TIGR03085">
    <property type="entry name" value="TIGR03085 family metal-binding protein"/>
    <property type="match status" value="1"/>
</dbReference>
<dbReference type="InterPro" id="IPR017519">
    <property type="entry name" value="CHP03085"/>
</dbReference>
<dbReference type="Proteomes" id="UP000188145">
    <property type="component" value="Chromosome"/>
</dbReference>
<dbReference type="KEGG" id="tes:BW730_06410"/>
<keyword evidence="2" id="KW-1185">Reference proteome</keyword>
<organism evidence="1 2">
    <name type="scientific">Tessaracoccus aquimaris</name>
    <dbReference type="NCBI Taxonomy" id="1332264"/>
    <lineage>
        <taxon>Bacteria</taxon>
        <taxon>Bacillati</taxon>
        <taxon>Actinomycetota</taxon>
        <taxon>Actinomycetes</taxon>
        <taxon>Propionibacteriales</taxon>
        <taxon>Propionibacteriaceae</taxon>
        <taxon>Tessaracoccus</taxon>
    </lineage>
</organism>
<dbReference type="OrthoDB" id="3268903at2"/>
<dbReference type="InterPro" id="IPR017517">
    <property type="entry name" value="Maleyloyr_isom"/>
</dbReference>
<dbReference type="NCBIfam" id="TIGR03083">
    <property type="entry name" value="maleylpyruvate isomerase family mycothiol-dependent enzyme"/>
    <property type="match status" value="1"/>
</dbReference>